<sequence>MSLTRYIPFSYKIRTLLFLQQFKSLHYFKDRKENSSDKKIVVFLAANYSNLGDVAITYAQKKFIAETCPDYKVIPIPISKTLEGIVWAKSILNPKDKITTVGGGNFGDLYDQIETLRQLVVENFPDNKIISFPQTFDFSPSEKGKKALKTAQRCYSKHPNLAFFLREQKSFGWMQKAFPEVRSFLTPDIVLSLDQSEPQLERKGVTLSLRKDDEKLLTKDDEKQLLDFISNRFQQVAFYDTHLNKGDLSEAACDAELEKIWTQYKTSELVITDRLHGMIFSYITNTPCIVFLNNNHKIEESYNWIKEYAPIILMREFSVSAFEVAIQDIFNKFSQRKYHSLKERFEPLKEQLTC</sequence>
<keyword evidence="3" id="KW-1185">Reference proteome</keyword>
<proteinExistence type="predicted"/>
<dbReference type="AlphaFoldDB" id="A0A2U8QSB4"/>
<dbReference type="OrthoDB" id="9807674at2"/>
<feature type="domain" description="Polysaccharide pyruvyl transferase" evidence="1">
    <location>
        <begin position="50"/>
        <end position="294"/>
    </location>
</feature>
<protein>
    <recommendedName>
        <fullName evidence="1">Polysaccharide pyruvyl transferase domain-containing protein</fullName>
    </recommendedName>
</protein>
<dbReference type="EMBL" id="CP029463">
    <property type="protein sequence ID" value="AWM13057.1"/>
    <property type="molecule type" value="Genomic_DNA"/>
</dbReference>
<gene>
    <name evidence="2" type="ORF">DI487_03700</name>
</gene>
<evidence type="ECO:0000313" key="3">
    <source>
        <dbReference type="Proteomes" id="UP000245429"/>
    </source>
</evidence>
<dbReference type="Pfam" id="PF04230">
    <property type="entry name" value="PS_pyruv_trans"/>
    <property type="match status" value="1"/>
</dbReference>
<dbReference type="Proteomes" id="UP000245429">
    <property type="component" value="Chromosome"/>
</dbReference>
<reference evidence="2 3" key="1">
    <citation type="submission" date="2018-05" db="EMBL/GenBank/DDBJ databases">
        <title>Flavobacterium sp. MEBiC07310.</title>
        <authorList>
            <person name="Baek K."/>
        </authorList>
    </citation>
    <scope>NUCLEOTIDE SEQUENCE [LARGE SCALE GENOMIC DNA]</scope>
    <source>
        <strain evidence="2 3">MEBiC07310</strain>
    </source>
</reference>
<dbReference type="RefSeq" id="WP_109568465.1">
    <property type="nucleotide sequence ID" value="NZ_CP029463.1"/>
</dbReference>
<organism evidence="2 3">
    <name type="scientific">Flavobacterium sediminis</name>
    <dbReference type="NCBI Taxonomy" id="2201181"/>
    <lineage>
        <taxon>Bacteria</taxon>
        <taxon>Pseudomonadati</taxon>
        <taxon>Bacteroidota</taxon>
        <taxon>Flavobacteriia</taxon>
        <taxon>Flavobacteriales</taxon>
        <taxon>Flavobacteriaceae</taxon>
        <taxon>Flavobacterium</taxon>
    </lineage>
</organism>
<evidence type="ECO:0000313" key="2">
    <source>
        <dbReference type="EMBL" id="AWM13057.1"/>
    </source>
</evidence>
<evidence type="ECO:0000259" key="1">
    <source>
        <dbReference type="Pfam" id="PF04230"/>
    </source>
</evidence>
<name>A0A2U8QSB4_9FLAO</name>
<dbReference type="KEGG" id="fse:DI487_03700"/>
<dbReference type="InterPro" id="IPR007345">
    <property type="entry name" value="Polysacch_pyruvyl_Trfase"/>
</dbReference>
<accession>A0A2U8QSB4</accession>